<dbReference type="Pfam" id="PF08448">
    <property type="entry name" value="PAS_4"/>
    <property type="match status" value="1"/>
</dbReference>
<dbReference type="CDD" id="cd00130">
    <property type="entry name" value="PAS"/>
    <property type="match status" value="1"/>
</dbReference>
<dbReference type="HOGENOM" id="CLU_400496_0_0_7"/>
<dbReference type="InterPro" id="IPR036097">
    <property type="entry name" value="HisK_dim/P_sf"/>
</dbReference>
<dbReference type="InterPro" id="IPR035965">
    <property type="entry name" value="PAS-like_dom_sf"/>
</dbReference>
<dbReference type="Gene3D" id="3.30.565.10">
    <property type="entry name" value="Histidine kinase-like ATPase, C-terminal domain"/>
    <property type="match status" value="1"/>
</dbReference>
<accession>T2GD18</accession>
<dbReference type="PROSITE" id="PS50112">
    <property type="entry name" value="PAS"/>
    <property type="match status" value="1"/>
</dbReference>
<dbReference type="Proteomes" id="UP000016587">
    <property type="component" value="Chromosome"/>
</dbReference>
<dbReference type="InterPro" id="IPR005467">
    <property type="entry name" value="His_kinase_dom"/>
</dbReference>
<dbReference type="Pfam" id="PF00512">
    <property type="entry name" value="HisKA"/>
    <property type="match status" value="1"/>
</dbReference>
<dbReference type="SMART" id="SM00387">
    <property type="entry name" value="HATPase_c"/>
    <property type="match status" value="1"/>
</dbReference>
<keyword evidence="5 8" id="KW-0418">Kinase</keyword>
<dbReference type="PATRIC" id="fig|1121448.10.peg.2219"/>
<dbReference type="PANTHER" id="PTHR43047:SF72">
    <property type="entry name" value="OSMOSENSING HISTIDINE PROTEIN KINASE SLN1"/>
    <property type="match status" value="1"/>
</dbReference>
<dbReference type="PANTHER" id="PTHR43047">
    <property type="entry name" value="TWO-COMPONENT HISTIDINE PROTEIN KINASE"/>
    <property type="match status" value="1"/>
</dbReference>
<dbReference type="SUPFAM" id="SSF47384">
    <property type="entry name" value="Homodimeric domain of signal transducing histidine kinase"/>
    <property type="match status" value="1"/>
</dbReference>
<dbReference type="Pfam" id="PF02518">
    <property type="entry name" value="HATPase_c"/>
    <property type="match status" value="1"/>
</dbReference>
<dbReference type="CDD" id="cd16922">
    <property type="entry name" value="HATPase_EvgS-ArcB-TorS-like"/>
    <property type="match status" value="1"/>
</dbReference>
<dbReference type="AlphaFoldDB" id="T2GD18"/>
<evidence type="ECO:0000313" key="9">
    <source>
        <dbReference type="Proteomes" id="UP000016587"/>
    </source>
</evidence>
<evidence type="ECO:0000313" key="8">
    <source>
        <dbReference type="EMBL" id="AGW14021.1"/>
    </source>
</evidence>
<dbReference type="KEGG" id="dgg:DGI_2267"/>
<dbReference type="EMBL" id="CP006585">
    <property type="protein sequence ID" value="AGW14021.1"/>
    <property type="molecule type" value="Genomic_DNA"/>
</dbReference>
<dbReference type="CDD" id="cd00082">
    <property type="entry name" value="HisKA"/>
    <property type="match status" value="1"/>
</dbReference>
<evidence type="ECO:0000259" key="7">
    <source>
        <dbReference type="PROSITE" id="PS50112"/>
    </source>
</evidence>
<dbReference type="PROSITE" id="PS50109">
    <property type="entry name" value="HIS_KIN"/>
    <property type="match status" value="1"/>
</dbReference>
<evidence type="ECO:0000256" key="5">
    <source>
        <dbReference type="ARBA" id="ARBA00022777"/>
    </source>
</evidence>
<dbReference type="InterPro" id="IPR003594">
    <property type="entry name" value="HATPase_dom"/>
</dbReference>
<dbReference type="InterPro" id="IPR000014">
    <property type="entry name" value="PAS"/>
</dbReference>
<keyword evidence="4" id="KW-0808">Transferase</keyword>
<dbReference type="InterPro" id="IPR003661">
    <property type="entry name" value="HisK_dim/P_dom"/>
</dbReference>
<name>T2GD18_MEGG1</name>
<keyword evidence="9" id="KW-1185">Reference proteome</keyword>
<evidence type="ECO:0000256" key="1">
    <source>
        <dbReference type="ARBA" id="ARBA00000085"/>
    </source>
</evidence>
<evidence type="ECO:0000256" key="4">
    <source>
        <dbReference type="ARBA" id="ARBA00022679"/>
    </source>
</evidence>
<evidence type="ECO:0000259" key="6">
    <source>
        <dbReference type="PROSITE" id="PS50109"/>
    </source>
</evidence>
<feature type="domain" description="Histidine kinase" evidence="6">
    <location>
        <begin position="442"/>
        <end position="681"/>
    </location>
</feature>
<dbReference type="GO" id="GO:0009927">
    <property type="term" value="F:histidine phosphotransfer kinase activity"/>
    <property type="evidence" value="ECO:0007669"/>
    <property type="project" value="TreeGrafter"/>
</dbReference>
<dbReference type="GO" id="GO:0005886">
    <property type="term" value="C:plasma membrane"/>
    <property type="evidence" value="ECO:0007669"/>
    <property type="project" value="TreeGrafter"/>
</dbReference>
<dbReference type="eggNOG" id="COG2205">
    <property type="taxonomic scope" value="Bacteria"/>
</dbReference>
<dbReference type="Gene3D" id="1.10.287.130">
    <property type="match status" value="1"/>
</dbReference>
<dbReference type="GO" id="GO:0000155">
    <property type="term" value="F:phosphorelay sensor kinase activity"/>
    <property type="evidence" value="ECO:0007669"/>
    <property type="project" value="InterPro"/>
</dbReference>
<evidence type="ECO:0000256" key="2">
    <source>
        <dbReference type="ARBA" id="ARBA00012438"/>
    </source>
</evidence>
<protein>
    <recommendedName>
        <fullName evidence="2">histidine kinase</fullName>
        <ecNumber evidence="2">2.7.13.3</ecNumber>
    </recommendedName>
</protein>
<sequence>MGHAVQALRFLNLELDNQFQELRRNLVQWSKEDIFSLALADTYLGRSARAAANTRLADRIRDRDIARIMLANATGDIIAASDPGIIGVISIADRGFFQRSLTGETVVESLSKGRYVEYPITIISTMVAPKEMDKPGVLYLVLDTSRFAQRLLDELRVGQSGGAVVLDPQTGIIITPSWATPGQFNPGPHLAALDAIANTGEVLRYRTGAAGMETERMAVAGRNAHTGWLLVVEADAHEILAPAAWLATINGLISLCILVLAAFSLAALNQALGGLRASEARYRSLIETSPLGIATFDGHGRATYLNERAKRILGLETAASLPEDWRLELEDESGTLLPPETLPMARALAEAAPMHGWTAWHRRPDGQRRVLSLNAAPLMVSGQGSDVVAVMEDVTDLYNARQVLQHSKKELETLVEQRTLELTEANRRLLELDELKSAFLSTVSHDLRTPLTSVLGFAKLIHREFAKRFAPQATDPRLAKSATTILANLDIIVQEGERLTRLITDLLDFSRLDSGYYHWKDGPVDLAALARDAARALAAAFGENKGVRLRLDIPEQLPPMQLDPDRIMQVLINLLSNALKFTAQGEVLLFVREIHDTGQTVVQLGVTDTGAGIAAGEIGRIFDRFYQVGQAGGSMETNKPLGAGLGLAICKQIVEHYHGRIRVQSEPGRGSTFVVELPREHSQALPA</sequence>
<dbReference type="SUPFAM" id="SSF55874">
    <property type="entry name" value="ATPase domain of HSP90 chaperone/DNA topoisomerase II/histidine kinase"/>
    <property type="match status" value="1"/>
</dbReference>
<dbReference type="FunFam" id="3.30.565.10:FF:000006">
    <property type="entry name" value="Sensor histidine kinase WalK"/>
    <property type="match status" value="1"/>
</dbReference>
<comment type="catalytic activity">
    <reaction evidence="1">
        <text>ATP + protein L-histidine = ADP + protein N-phospho-L-histidine.</text>
        <dbReference type="EC" id="2.7.13.3"/>
    </reaction>
</comment>
<feature type="domain" description="PAS" evidence="7">
    <location>
        <begin position="278"/>
        <end position="316"/>
    </location>
</feature>
<dbReference type="SUPFAM" id="SSF55785">
    <property type="entry name" value="PYP-like sensor domain (PAS domain)"/>
    <property type="match status" value="1"/>
</dbReference>
<dbReference type="SMART" id="SM00388">
    <property type="entry name" value="HisKA"/>
    <property type="match status" value="1"/>
</dbReference>
<dbReference type="eggNOG" id="COG4191">
    <property type="taxonomic scope" value="Bacteria"/>
</dbReference>
<evidence type="ECO:0000256" key="3">
    <source>
        <dbReference type="ARBA" id="ARBA00022553"/>
    </source>
</evidence>
<dbReference type="STRING" id="1121448.DGI_2267"/>
<dbReference type="EC" id="2.7.13.3" evidence="2"/>
<organism evidence="8 9">
    <name type="scientific">Megalodesulfovibrio gigas (strain ATCC 19364 / DSM 1382 / NCIMB 9332 / VKM B-1759)</name>
    <name type="common">Desulfovibrio gigas</name>
    <dbReference type="NCBI Taxonomy" id="1121448"/>
    <lineage>
        <taxon>Bacteria</taxon>
        <taxon>Pseudomonadati</taxon>
        <taxon>Thermodesulfobacteriota</taxon>
        <taxon>Desulfovibrionia</taxon>
        <taxon>Desulfovibrionales</taxon>
        <taxon>Desulfovibrionaceae</taxon>
        <taxon>Megalodesulfovibrio</taxon>
    </lineage>
</organism>
<reference evidence="8 9" key="1">
    <citation type="journal article" date="2013" name="J. Bacteriol.">
        <title>Roles of HynAB and Ech, the only two hydrogenases found in the model sulfate reducer Desulfovibrio gigas.</title>
        <authorList>
            <person name="Morais-Silva F.O."/>
            <person name="Santos C.I."/>
            <person name="Rodrigues R."/>
            <person name="Pereira I.A."/>
            <person name="Rodrigues-Pousada C."/>
        </authorList>
    </citation>
    <scope>NUCLEOTIDE SEQUENCE [LARGE SCALE GENOMIC DNA]</scope>
    <source>
        <strain evidence="9">ATCC 19364 / DSM 1382 / NCIMB 9332 / VKM B-1759</strain>
    </source>
</reference>
<keyword evidence="3" id="KW-0597">Phosphoprotein</keyword>
<gene>
    <name evidence="8" type="ORF">DGI_2267</name>
</gene>
<proteinExistence type="predicted"/>
<dbReference type="InterPro" id="IPR036890">
    <property type="entry name" value="HATPase_C_sf"/>
</dbReference>
<dbReference type="InterPro" id="IPR013656">
    <property type="entry name" value="PAS_4"/>
</dbReference>
<dbReference type="Gene3D" id="3.30.450.20">
    <property type="entry name" value="PAS domain"/>
    <property type="match status" value="2"/>
</dbReference>
<dbReference type="NCBIfam" id="TIGR00229">
    <property type="entry name" value="sensory_box"/>
    <property type="match status" value="1"/>
</dbReference>
<dbReference type="InterPro" id="IPR004358">
    <property type="entry name" value="Sig_transdc_His_kin-like_C"/>
</dbReference>
<dbReference type="PRINTS" id="PR00344">
    <property type="entry name" value="BCTRLSENSOR"/>
</dbReference>
<reference evidence="9" key="2">
    <citation type="submission" date="2013-07" db="EMBL/GenBank/DDBJ databases">
        <authorList>
            <person name="Morais-Silva F.O."/>
            <person name="Rezende A.M."/>
            <person name="Pimentel C."/>
            <person name="Resende D.M."/>
            <person name="Santos C.I."/>
            <person name="Clemente C."/>
            <person name="de Oliveira L.M."/>
            <person name="da Silva S.M."/>
            <person name="Costa D.A."/>
            <person name="Varela-Raposo A."/>
            <person name="Horacio E.C.A."/>
            <person name="Matos M."/>
            <person name="Flores O."/>
            <person name="Ruiz J.C."/>
            <person name="Rodrigues-Pousada C."/>
        </authorList>
    </citation>
    <scope>NUCLEOTIDE SEQUENCE [LARGE SCALE GENOMIC DNA]</scope>
    <source>
        <strain evidence="9">ATCC 19364 / DSM 1382 / NCIMB 9332 / VKM B-1759</strain>
    </source>
</reference>